<evidence type="ECO:0000256" key="5">
    <source>
        <dbReference type="ARBA" id="ARBA00022822"/>
    </source>
</evidence>
<dbReference type="Pfam" id="PF00290">
    <property type="entry name" value="Trp_syntA"/>
    <property type="match status" value="1"/>
</dbReference>
<evidence type="ECO:0000313" key="9">
    <source>
        <dbReference type="EMBL" id="SVA12009.1"/>
    </source>
</evidence>
<proteinExistence type="inferred from homology"/>
<dbReference type="UniPathway" id="UPA00035">
    <property type="reaction ID" value="UER00044"/>
</dbReference>
<dbReference type="CDD" id="cd04724">
    <property type="entry name" value="Tryptophan_synthase_alpha"/>
    <property type="match status" value="1"/>
</dbReference>
<dbReference type="EC" id="4.2.1.20" evidence="3"/>
<dbReference type="AlphaFoldDB" id="A0A381T8E2"/>
<evidence type="ECO:0000256" key="7">
    <source>
        <dbReference type="ARBA" id="ARBA00023239"/>
    </source>
</evidence>
<comment type="pathway">
    <text evidence="1">Amino-acid biosynthesis; L-tryptophan biosynthesis; L-tryptophan from chorismate: step 5/5.</text>
</comment>
<dbReference type="PANTHER" id="PTHR43406:SF1">
    <property type="entry name" value="TRYPTOPHAN SYNTHASE ALPHA CHAIN, CHLOROPLASTIC"/>
    <property type="match status" value="1"/>
</dbReference>
<dbReference type="GO" id="GO:0004834">
    <property type="term" value="F:tryptophan synthase activity"/>
    <property type="evidence" value="ECO:0007669"/>
    <property type="project" value="UniProtKB-EC"/>
</dbReference>
<evidence type="ECO:0000256" key="4">
    <source>
        <dbReference type="ARBA" id="ARBA00022605"/>
    </source>
</evidence>
<keyword evidence="7" id="KW-0456">Lyase</keyword>
<dbReference type="InterPro" id="IPR002028">
    <property type="entry name" value="Trp_synthase_suA"/>
</dbReference>
<keyword evidence="6" id="KW-0057">Aromatic amino acid biosynthesis</keyword>
<gene>
    <name evidence="9" type="ORF">METZ01_LOCUS64863</name>
</gene>
<dbReference type="InterPro" id="IPR011060">
    <property type="entry name" value="RibuloseP-bd_barrel"/>
</dbReference>
<reference evidence="9" key="1">
    <citation type="submission" date="2018-05" db="EMBL/GenBank/DDBJ databases">
        <authorList>
            <person name="Lanie J.A."/>
            <person name="Ng W.-L."/>
            <person name="Kazmierczak K.M."/>
            <person name="Andrzejewski T.M."/>
            <person name="Davidsen T.M."/>
            <person name="Wayne K.J."/>
            <person name="Tettelin H."/>
            <person name="Glass J.I."/>
            <person name="Rusch D."/>
            <person name="Podicherti R."/>
            <person name="Tsui H.-C.T."/>
            <person name="Winkler M.E."/>
        </authorList>
    </citation>
    <scope>NUCLEOTIDE SEQUENCE</scope>
</reference>
<dbReference type="GO" id="GO:0005829">
    <property type="term" value="C:cytosol"/>
    <property type="evidence" value="ECO:0007669"/>
    <property type="project" value="TreeGrafter"/>
</dbReference>
<name>A0A381T8E2_9ZZZZ</name>
<evidence type="ECO:0000256" key="2">
    <source>
        <dbReference type="ARBA" id="ARBA00011270"/>
    </source>
</evidence>
<dbReference type="InterPro" id="IPR018204">
    <property type="entry name" value="Trp_synthase_alpha_AS"/>
</dbReference>
<dbReference type="HAMAP" id="MF_00131">
    <property type="entry name" value="Trp_synth_alpha"/>
    <property type="match status" value="1"/>
</dbReference>
<sequence>MIPFITAGYPDKENFVETLSLISQVGDVVEIGVPFSDPMADGMTIQRSSYKAIQAGVTLQWIFEQLNLIKDRISAPLVMMSYLNPLLAFGFDALAERAVETGVCAFIVPDLPLEESIELSTSLDRKGIGLIQLVTPITPKKRLIRLCKSSKGFVYAVTITGITGGDHGHSDDLISYLDRVMTVSEIPVCAGFGIRTAEDVNTIKQHATGAIVGSALVEVLERDDDPEEFLRSIRIT</sequence>
<evidence type="ECO:0000256" key="6">
    <source>
        <dbReference type="ARBA" id="ARBA00023141"/>
    </source>
</evidence>
<protein>
    <recommendedName>
        <fullName evidence="3">tryptophan synthase</fullName>
        <ecNumber evidence="3">4.2.1.20</ecNumber>
    </recommendedName>
</protein>
<dbReference type="EMBL" id="UINC01004127">
    <property type="protein sequence ID" value="SVA12009.1"/>
    <property type="molecule type" value="Genomic_DNA"/>
</dbReference>
<accession>A0A381T8E2</accession>
<keyword evidence="4" id="KW-0028">Amino-acid biosynthesis</keyword>
<evidence type="ECO:0000256" key="3">
    <source>
        <dbReference type="ARBA" id="ARBA00012043"/>
    </source>
</evidence>
<evidence type="ECO:0000256" key="1">
    <source>
        <dbReference type="ARBA" id="ARBA00004733"/>
    </source>
</evidence>
<keyword evidence="5" id="KW-0822">Tryptophan biosynthesis</keyword>
<dbReference type="PANTHER" id="PTHR43406">
    <property type="entry name" value="TRYPTOPHAN SYNTHASE, ALPHA CHAIN"/>
    <property type="match status" value="1"/>
</dbReference>
<dbReference type="SUPFAM" id="SSF51366">
    <property type="entry name" value="Ribulose-phoshate binding barrel"/>
    <property type="match status" value="1"/>
</dbReference>
<dbReference type="InterPro" id="IPR013785">
    <property type="entry name" value="Aldolase_TIM"/>
</dbReference>
<comment type="catalytic activity">
    <reaction evidence="8">
        <text>(1S,2R)-1-C-(indol-3-yl)glycerol 3-phosphate + L-serine = D-glyceraldehyde 3-phosphate + L-tryptophan + H2O</text>
        <dbReference type="Rhea" id="RHEA:10532"/>
        <dbReference type="ChEBI" id="CHEBI:15377"/>
        <dbReference type="ChEBI" id="CHEBI:33384"/>
        <dbReference type="ChEBI" id="CHEBI:57912"/>
        <dbReference type="ChEBI" id="CHEBI:58866"/>
        <dbReference type="ChEBI" id="CHEBI:59776"/>
        <dbReference type="EC" id="4.2.1.20"/>
    </reaction>
</comment>
<dbReference type="NCBIfam" id="TIGR00262">
    <property type="entry name" value="trpA"/>
    <property type="match status" value="1"/>
</dbReference>
<organism evidence="9">
    <name type="scientific">marine metagenome</name>
    <dbReference type="NCBI Taxonomy" id="408172"/>
    <lineage>
        <taxon>unclassified sequences</taxon>
        <taxon>metagenomes</taxon>
        <taxon>ecological metagenomes</taxon>
    </lineage>
</organism>
<dbReference type="PROSITE" id="PS00167">
    <property type="entry name" value="TRP_SYNTHASE_ALPHA"/>
    <property type="match status" value="1"/>
</dbReference>
<evidence type="ECO:0000256" key="8">
    <source>
        <dbReference type="ARBA" id="ARBA00049047"/>
    </source>
</evidence>
<comment type="subunit">
    <text evidence="2">Tetramer of two alpha and two beta chains.</text>
</comment>
<dbReference type="Gene3D" id="3.20.20.70">
    <property type="entry name" value="Aldolase class I"/>
    <property type="match status" value="1"/>
</dbReference>